<sequence>MMHQQLTSQQVESLPANLSSPQSKLVYLYLEVTGETTLDELAGALSMQKIDVLSVVRSLADDDLIECDGTHYQCCT</sequence>
<keyword evidence="3" id="KW-1185">Reference proteome</keyword>
<proteinExistence type="predicted"/>
<reference evidence="2 3" key="1">
    <citation type="submission" date="2022-09" db="EMBL/GenBank/DDBJ databases">
        <title>Enrichment on poylsaccharides allowed isolation of novel metabolic and taxonomic groups of Haloarchaea.</title>
        <authorList>
            <person name="Sorokin D.Y."/>
            <person name="Elcheninov A.G."/>
            <person name="Khizhniak T.V."/>
            <person name="Kolganova T.V."/>
            <person name="Kublanov I.V."/>
        </authorList>
    </citation>
    <scope>NUCLEOTIDE SEQUENCE [LARGE SCALE GENOMIC DNA]</scope>
    <source>
        <strain evidence="2 3">AArc-curdl1</strain>
    </source>
</reference>
<protein>
    <submittedName>
        <fullName evidence="2">MarR family transcriptional regulator</fullName>
    </submittedName>
</protein>
<dbReference type="EMBL" id="JAOPJZ010000003">
    <property type="protein sequence ID" value="MCU4751689.1"/>
    <property type="molecule type" value="Genomic_DNA"/>
</dbReference>
<dbReference type="AlphaFoldDB" id="A0AAP3E6V2"/>
<name>A0AAP3E6V2_9EURY</name>
<dbReference type="RefSeq" id="WP_342807721.1">
    <property type="nucleotide sequence ID" value="NZ_JAOPJZ010000003.1"/>
</dbReference>
<evidence type="ECO:0000313" key="3">
    <source>
        <dbReference type="Proteomes" id="UP001321047"/>
    </source>
</evidence>
<gene>
    <name evidence="2" type="ORF">OB919_06800</name>
</gene>
<comment type="caution">
    <text evidence="2">The sequence shown here is derived from an EMBL/GenBank/DDBJ whole genome shotgun (WGS) entry which is preliminary data.</text>
</comment>
<evidence type="ECO:0000313" key="2">
    <source>
        <dbReference type="EMBL" id="MCU4751689.1"/>
    </source>
</evidence>
<evidence type="ECO:0000256" key="1">
    <source>
        <dbReference type="SAM" id="MobiDB-lite"/>
    </source>
</evidence>
<accession>A0AAP3E6V2</accession>
<dbReference type="Proteomes" id="UP001321047">
    <property type="component" value="Unassembled WGS sequence"/>
</dbReference>
<feature type="region of interest" description="Disordered" evidence="1">
    <location>
        <begin position="1"/>
        <end position="20"/>
    </location>
</feature>
<organism evidence="2 3">
    <name type="scientific">Natronosalvus hydrolyticus</name>
    <dbReference type="NCBI Taxonomy" id="2979988"/>
    <lineage>
        <taxon>Archaea</taxon>
        <taxon>Methanobacteriati</taxon>
        <taxon>Methanobacteriota</taxon>
        <taxon>Stenosarchaea group</taxon>
        <taxon>Halobacteria</taxon>
        <taxon>Halobacteriales</taxon>
        <taxon>Natrialbaceae</taxon>
        <taxon>Natronosalvus</taxon>
    </lineage>
</organism>